<feature type="region of interest" description="Disordered" evidence="6">
    <location>
        <begin position="423"/>
        <end position="487"/>
    </location>
</feature>
<dbReference type="Gene3D" id="3.30.200.20">
    <property type="entry name" value="Phosphorylase Kinase, domain 1"/>
    <property type="match status" value="1"/>
</dbReference>
<feature type="domain" description="Protein kinase" evidence="8">
    <location>
        <begin position="26"/>
        <end position="285"/>
    </location>
</feature>
<keyword evidence="4 5" id="KW-0067">ATP-binding</keyword>
<dbReference type="InterPro" id="IPR017441">
    <property type="entry name" value="Protein_kinase_ATP_BS"/>
</dbReference>
<feature type="compositionally biased region" description="Polar residues" evidence="6">
    <location>
        <begin position="434"/>
        <end position="452"/>
    </location>
</feature>
<dbReference type="InterPro" id="IPR011009">
    <property type="entry name" value="Kinase-like_dom_sf"/>
</dbReference>
<organism evidence="9 10">
    <name type="scientific">Novipirellula artificiosorum</name>
    <dbReference type="NCBI Taxonomy" id="2528016"/>
    <lineage>
        <taxon>Bacteria</taxon>
        <taxon>Pseudomonadati</taxon>
        <taxon>Planctomycetota</taxon>
        <taxon>Planctomycetia</taxon>
        <taxon>Pirellulales</taxon>
        <taxon>Pirellulaceae</taxon>
        <taxon>Novipirellula</taxon>
    </lineage>
</organism>
<evidence type="ECO:0000256" key="6">
    <source>
        <dbReference type="SAM" id="MobiDB-lite"/>
    </source>
</evidence>
<feature type="region of interest" description="Disordered" evidence="6">
    <location>
        <begin position="346"/>
        <end position="366"/>
    </location>
</feature>
<keyword evidence="2 5" id="KW-0547">Nucleotide-binding</keyword>
<feature type="region of interest" description="Disordered" evidence="6">
    <location>
        <begin position="501"/>
        <end position="590"/>
    </location>
</feature>
<comment type="caution">
    <text evidence="9">The sequence shown here is derived from an EMBL/GenBank/DDBJ whole genome shotgun (WGS) entry which is preliminary data.</text>
</comment>
<dbReference type="Pfam" id="PF00069">
    <property type="entry name" value="Pkinase"/>
    <property type="match status" value="1"/>
</dbReference>
<evidence type="ECO:0000256" key="1">
    <source>
        <dbReference type="ARBA" id="ARBA00022679"/>
    </source>
</evidence>
<keyword evidence="10" id="KW-1185">Reference proteome</keyword>
<proteinExistence type="predicted"/>
<evidence type="ECO:0000256" key="5">
    <source>
        <dbReference type="PROSITE-ProRule" id="PRU10141"/>
    </source>
</evidence>
<evidence type="ECO:0000256" key="2">
    <source>
        <dbReference type="ARBA" id="ARBA00022741"/>
    </source>
</evidence>
<dbReference type="AlphaFoldDB" id="A0A5C6E218"/>
<dbReference type="SUPFAM" id="SSF56112">
    <property type="entry name" value="Protein kinase-like (PK-like)"/>
    <property type="match status" value="1"/>
</dbReference>
<protein>
    <submittedName>
        <fullName evidence="9">Serine/threonine-protein kinase Pkn1</fullName>
        <ecNumber evidence="9">2.7.11.1</ecNumber>
    </submittedName>
</protein>
<dbReference type="PROSITE" id="PS00107">
    <property type="entry name" value="PROTEIN_KINASE_ATP"/>
    <property type="match status" value="1"/>
</dbReference>
<dbReference type="CDD" id="cd14014">
    <property type="entry name" value="STKc_PknB_like"/>
    <property type="match status" value="1"/>
</dbReference>
<dbReference type="EC" id="2.7.11.1" evidence="9"/>
<dbReference type="EMBL" id="SJPV01000001">
    <property type="protein sequence ID" value="TWU42898.1"/>
    <property type="molecule type" value="Genomic_DNA"/>
</dbReference>
<dbReference type="RefSeq" id="WP_146524874.1">
    <property type="nucleotide sequence ID" value="NZ_SJPV01000001.1"/>
</dbReference>
<dbReference type="PANTHER" id="PTHR43289">
    <property type="entry name" value="MITOGEN-ACTIVATED PROTEIN KINASE KINASE KINASE 20-RELATED"/>
    <property type="match status" value="1"/>
</dbReference>
<dbReference type="SMART" id="SM00220">
    <property type="entry name" value="S_TKc"/>
    <property type="match status" value="1"/>
</dbReference>
<evidence type="ECO:0000259" key="8">
    <source>
        <dbReference type="PROSITE" id="PS50011"/>
    </source>
</evidence>
<gene>
    <name evidence="9" type="primary">pkn1_3</name>
    <name evidence="9" type="ORF">Poly41_11990</name>
</gene>
<accession>A0A5C6E218</accession>
<evidence type="ECO:0000313" key="9">
    <source>
        <dbReference type="EMBL" id="TWU42898.1"/>
    </source>
</evidence>
<dbReference type="GO" id="GO:0005524">
    <property type="term" value="F:ATP binding"/>
    <property type="evidence" value="ECO:0007669"/>
    <property type="project" value="UniProtKB-UniRule"/>
</dbReference>
<dbReference type="InterPro" id="IPR000719">
    <property type="entry name" value="Prot_kinase_dom"/>
</dbReference>
<name>A0A5C6E218_9BACT</name>
<keyword evidence="1 9" id="KW-0808">Transferase</keyword>
<evidence type="ECO:0000313" key="10">
    <source>
        <dbReference type="Proteomes" id="UP000319143"/>
    </source>
</evidence>
<feature type="compositionally biased region" description="Low complexity" evidence="6">
    <location>
        <begin position="540"/>
        <end position="549"/>
    </location>
</feature>
<evidence type="ECO:0000256" key="4">
    <source>
        <dbReference type="ARBA" id="ARBA00022840"/>
    </source>
</evidence>
<feature type="transmembrane region" description="Helical" evidence="7">
    <location>
        <begin position="375"/>
        <end position="396"/>
    </location>
</feature>
<keyword evidence="7" id="KW-0812">Transmembrane</keyword>
<sequence>MNTTQQAYDFLSPASQPDDLGMLGAYRIISELGKGGMGFVFRAEDTRLKRTVALKVMNKKIAATPNSRTRFIEEARAMAAVHHDNVVVIFEVGEKSGTPFMAMELLKGQTLEALNRSKELLPYGKILDFAKQITRGLAAAHAQGIVHRDIKPANIWIEQDTDRVKILDFGLALAQTPVDRLSGSGSVIGTPGYLSPEQARTDPLDDRSDLYSLGVVLYELCTGRLPLSSSTVSGQLVAILAHKPKPVRELNPNIPAPLANLIHRLLAKESRDRPTSARDLEQRLKTAEHDCEAESEVALAINKLQQGLIEVVSKKESEIFDVVPDVFPETVENPLAFPVSPLTLPASPVHSRPGQAGTKKAASAQTTEPNELLKYWPFFAIGACLLLIVPLVIFVLTTTRDARSTAQAPIIIQAPVEVAAQNVASESAADRQPTAPTDSGETLPTEQVTPDTASIEAPSTGDELPDGPAPEGLSQDEAAAVEPSPIDTASIDTASIDTASVDTASVEPSPADVAAGSPPEVSPERPSATDVMPPESGSMQAPAESLPSEPEQEPEATEPPTHLIRISTGEGDGADSTVSRTDMEEPLGKSRNIAVRRRNNADLAHAYLRFDLSNLGKSRNKIHSASLVLTLADVERPRDVLLELRGNTIPQAEKWKESGRLAIDWTHSFSRRGIEMLPMLEATSFTRDEIGKDKQLRIGGEGLAEFLRDSKTGTVTLILAGGLVDDDNWLNFISHEGGTDGAPALELEMATD</sequence>
<dbReference type="PROSITE" id="PS50011">
    <property type="entry name" value="PROTEIN_KINASE_DOM"/>
    <property type="match status" value="1"/>
</dbReference>
<dbReference type="Proteomes" id="UP000319143">
    <property type="component" value="Unassembled WGS sequence"/>
</dbReference>
<dbReference type="OrthoDB" id="6111975at2"/>
<evidence type="ECO:0000256" key="7">
    <source>
        <dbReference type="SAM" id="Phobius"/>
    </source>
</evidence>
<keyword evidence="3 9" id="KW-0418">Kinase</keyword>
<dbReference type="PANTHER" id="PTHR43289:SF34">
    <property type="entry name" value="SERINE_THREONINE-PROTEIN KINASE YBDM-RELATED"/>
    <property type="match status" value="1"/>
</dbReference>
<keyword evidence="7" id="KW-0472">Membrane</keyword>
<evidence type="ECO:0000256" key="3">
    <source>
        <dbReference type="ARBA" id="ARBA00022777"/>
    </source>
</evidence>
<dbReference type="Gene3D" id="1.10.510.10">
    <property type="entry name" value="Transferase(Phosphotransferase) domain 1"/>
    <property type="match status" value="1"/>
</dbReference>
<keyword evidence="7" id="KW-1133">Transmembrane helix</keyword>
<dbReference type="GO" id="GO:0004674">
    <property type="term" value="F:protein serine/threonine kinase activity"/>
    <property type="evidence" value="ECO:0007669"/>
    <property type="project" value="UniProtKB-EC"/>
</dbReference>
<reference evidence="9 10" key="1">
    <citation type="submission" date="2019-02" db="EMBL/GenBank/DDBJ databases">
        <title>Deep-cultivation of Planctomycetes and their phenomic and genomic characterization uncovers novel biology.</title>
        <authorList>
            <person name="Wiegand S."/>
            <person name="Jogler M."/>
            <person name="Boedeker C."/>
            <person name="Pinto D."/>
            <person name="Vollmers J."/>
            <person name="Rivas-Marin E."/>
            <person name="Kohn T."/>
            <person name="Peeters S.H."/>
            <person name="Heuer A."/>
            <person name="Rast P."/>
            <person name="Oberbeckmann S."/>
            <person name="Bunk B."/>
            <person name="Jeske O."/>
            <person name="Meyerdierks A."/>
            <person name="Storesund J.E."/>
            <person name="Kallscheuer N."/>
            <person name="Luecker S."/>
            <person name="Lage O.M."/>
            <person name="Pohl T."/>
            <person name="Merkel B.J."/>
            <person name="Hornburger P."/>
            <person name="Mueller R.-W."/>
            <person name="Bruemmer F."/>
            <person name="Labrenz M."/>
            <person name="Spormann A.M."/>
            <person name="Op Den Camp H."/>
            <person name="Overmann J."/>
            <person name="Amann R."/>
            <person name="Jetten M.S.M."/>
            <person name="Mascher T."/>
            <person name="Medema M.H."/>
            <person name="Devos D.P."/>
            <person name="Kaster A.-K."/>
            <person name="Ovreas L."/>
            <person name="Rohde M."/>
            <person name="Galperin M.Y."/>
            <person name="Jogler C."/>
        </authorList>
    </citation>
    <scope>NUCLEOTIDE SEQUENCE [LARGE SCALE GENOMIC DNA]</scope>
    <source>
        <strain evidence="9 10">Poly41</strain>
    </source>
</reference>
<feature type="binding site" evidence="5">
    <location>
        <position position="55"/>
    </location>
    <ligand>
        <name>ATP</name>
        <dbReference type="ChEBI" id="CHEBI:30616"/>
    </ligand>
</feature>